<keyword evidence="6" id="KW-1185">Reference proteome</keyword>
<dbReference type="EMBL" id="CP014168">
    <property type="protein sequence ID" value="AOH86493.1"/>
    <property type="molecule type" value="Genomic_DNA"/>
</dbReference>
<organism evidence="5 6">
    <name type="scientific">Sphingomonas panacis</name>
    <dbReference type="NCBI Taxonomy" id="1560345"/>
    <lineage>
        <taxon>Bacteria</taxon>
        <taxon>Pseudomonadati</taxon>
        <taxon>Pseudomonadota</taxon>
        <taxon>Alphaproteobacteria</taxon>
        <taxon>Sphingomonadales</taxon>
        <taxon>Sphingomonadaceae</taxon>
        <taxon>Sphingomonas</taxon>
    </lineage>
</organism>
<feature type="domain" description="Carboxylesterase type B" evidence="4">
    <location>
        <begin position="19"/>
        <end position="492"/>
    </location>
</feature>
<keyword evidence="2 3" id="KW-0378">Hydrolase</keyword>
<dbReference type="SUPFAM" id="SSF53474">
    <property type="entry name" value="alpha/beta-Hydrolases"/>
    <property type="match status" value="1"/>
</dbReference>
<dbReference type="OrthoDB" id="9775851at2"/>
<dbReference type="InterPro" id="IPR029058">
    <property type="entry name" value="AB_hydrolase_fold"/>
</dbReference>
<dbReference type="EC" id="3.1.1.-" evidence="3"/>
<dbReference type="STRING" id="1560345.AWL63_03790"/>
<evidence type="ECO:0000256" key="1">
    <source>
        <dbReference type="ARBA" id="ARBA00005964"/>
    </source>
</evidence>
<evidence type="ECO:0000313" key="5">
    <source>
        <dbReference type="EMBL" id="AOH86493.1"/>
    </source>
</evidence>
<evidence type="ECO:0000256" key="3">
    <source>
        <dbReference type="RuleBase" id="RU361235"/>
    </source>
</evidence>
<dbReference type="PROSITE" id="PS00941">
    <property type="entry name" value="CARBOXYLESTERASE_B_2"/>
    <property type="match status" value="1"/>
</dbReference>
<sequence length="520" mass="55855">MVHAFALLAAALATAASAAPRVELDSGAIEGKADHDLNVFLGIPYAKPPVGELRWRAPEPLPHWTAVRPTTSFSASCYQTEGKPFGPFTREFVEVGRRSEDCLYLNVWAPAKPAKALPVLVFIHGGGFGSGSTAVPVYTGAGLARRGVIVVTINYRLGAFGFLAHPALTAESPLKSSGNYGILDMIAALRWVKANIAQFGGDPQNVTISGQSAGAAAVSDLLVSPQAKGLFARTIIQSGPGLGVNMLTLDQAEQTGLDVARKLNAQSIAQLRAVASDAIVAATASPPPSKNAVPRILMAPNLDGKIVAMNPESADGRAVSDVPVMAGFNKDEAFIFGVPHVTPDAFVEYVKTRYGNFTDRFLALYPHATTEEASRSMDEMGRDRYMAQLILWAERHVAAEQQPLYLYQFDHSYPGLDAKRFGAFHTAEVPYVLGALDIAGIPFTDTDHQVSRQMEDRWVAFMTGGDPNVPDTPHWTSWREGPGKIMHLGDNPGISWPVSDKTRLDVFRAYVAAGGQLSLF</sequence>
<evidence type="ECO:0000259" key="4">
    <source>
        <dbReference type="Pfam" id="PF00135"/>
    </source>
</evidence>
<keyword evidence="3" id="KW-0732">Signal</keyword>
<name>A0A1B3ZGD3_9SPHN</name>
<dbReference type="Gene3D" id="3.40.50.1820">
    <property type="entry name" value="alpha/beta hydrolase"/>
    <property type="match status" value="1"/>
</dbReference>
<dbReference type="PROSITE" id="PS00122">
    <property type="entry name" value="CARBOXYLESTERASE_B_1"/>
    <property type="match status" value="1"/>
</dbReference>
<protein>
    <recommendedName>
        <fullName evidence="3">Carboxylic ester hydrolase</fullName>
        <ecNumber evidence="3">3.1.1.-</ecNumber>
    </recommendedName>
</protein>
<dbReference type="InterPro" id="IPR019826">
    <property type="entry name" value="Carboxylesterase_B_AS"/>
</dbReference>
<evidence type="ECO:0000256" key="2">
    <source>
        <dbReference type="ARBA" id="ARBA00022801"/>
    </source>
</evidence>
<evidence type="ECO:0000313" key="6">
    <source>
        <dbReference type="Proteomes" id="UP000094256"/>
    </source>
</evidence>
<dbReference type="InterPro" id="IPR050309">
    <property type="entry name" value="Type-B_Carboxylest/Lipase"/>
</dbReference>
<accession>A0A1B3ZGD3</accession>
<dbReference type="Pfam" id="PF00135">
    <property type="entry name" value="COesterase"/>
    <property type="match status" value="1"/>
</dbReference>
<proteinExistence type="inferred from homology"/>
<feature type="chain" id="PRO_5008446537" description="Carboxylic ester hydrolase" evidence="3">
    <location>
        <begin position="19"/>
        <end position="520"/>
    </location>
</feature>
<feature type="signal peptide" evidence="3">
    <location>
        <begin position="1"/>
        <end position="18"/>
    </location>
</feature>
<dbReference type="InterPro" id="IPR002018">
    <property type="entry name" value="CarbesteraseB"/>
</dbReference>
<comment type="similarity">
    <text evidence="1 3">Belongs to the type-B carboxylesterase/lipase family.</text>
</comment>
<gene>
    <name evidence="5" type="ORF">AWL63_03790</name>
</gene>
<dbReference type="PANTHER" id="PTHR11559">
    <property type="entry name" value="CARBOXYLESTERASE"/>
    <property type="match status" value="1"/>
</dbReference>
<reference evidence="5 6" key="1">
    <citation type="submission" date="2016-01" db="EMBL/GenBank/DDBJ databases">
        <title>Complete genome and mega plasmid sequence of Sphingomonas panacis DCY99 elicits systemic resistance in rice to Xanthomonas oryzae.</title>
        <authorList>
            <person name="Kim Y.J."/>
            <person name="Yang D.C."/>
            <person name="Sing P."/>
        </authorList>
    </citation>
    <scope>NUCLEOTIDE SEQUENCE [LARGE SCALE GENOMIC DNA]</scope>
    <source>
        <strain evidence="5 6">DCY99</strain>
    </source>
</reference>
<dbReference type="InterPro" id="IPR019819">
    <property type="entry name" value="Carboxylesterase_B_CS"/>
</dbReference>
<dbReference type="GO" id="GO:0016787">
    <property type="term" value="F:hydrolase activity"/>
    <property type="evidence" value="ECO:0007669"/>
    <property type="project" value="UniProtKB-KW"/>
</dbReference>
<dbReference type="AlphaFoldDB" id="A0A1B3ZGD3"/>
<dbReference type="Proteomes" id="UP000094256">
    <property type="component" value="Chromosome"/>
</dbReference>
<dbReference type="KEGG" id="span:AWL63_03790"/>